<dbReference type="EMBL" id="JACCFK010000001">
    <property type="protein sequence ID" value="NYI89691.1"/>
    <property type="molecule type" value="Genomic_DNA"/>
</dbReference>
<evidence type="ECO:0000259" key="3">
    <source>
        <dbReference type="PROSITE" id="PS51186"/>
    </source>
</evidence>
<gene>
    <name evidence="4" type="ORF">HNR02_003014</name>
</gene>
<evidence type="ECO:0000256" key="1">
    <source>
        <dbReference type="ARBA" id="ARBA00022679"/>
    </source>
</evidence>
<accession>A0A853B4L5</accession>
<dbReference type="InterPro" id="IPR000182">
    <property type="entry name" value="GNAT_dom"/>
</dbReference>
<dbReference type="SUPFAM" id="SSF55729">
    <property type="entry name" value="Acyl-CoA N-acyltransferases (Nat)"/>
    <property type="match status" value="1"/>
</dbReference>
<comment type="caution">
    <text evidence="4">The sequence shown here is derived from an EMBL/GenBank/DDBJ whole genome shotgun (WGS) entry which is preliminary data.</text>
</comment>
<proteinExistence type="predicted"/>
<keyword evidence="4" id="KW-0689">Ribosomal protein</keyword>
<dbReference type="PANTHER" id="PTHR43877">
    <property type="entry name" value="AMINOALKYLPHOSPHONATE N-ACETYLTRANSFERASE-RELATED-RELATED"/>
    <property type="match status" value="1"/>
</dbReference>
<sequence length="151" mass="16774">MLAWQSGYRGLLPDELLDGLEPAQRFERWTDIVATNALPDRGTLVAVQEGRVDGFVHLGPNRDEGLPESVGEIWSFYVRPATWRGGVGRKLMAEALRNLSSAGFEAATLWVLDGNDRAMSFYRACGFEPDGAVKADYRGGALRNLRYRRGL</sequence>
<dbReference type="Pfam" id="PF00583">
    <property type="entry name" value="Acetyltransf_1"/>
    <property type="match status" value="1"/>
</dbReference>
<dbReference type="AlphaFoldDB" id="A0A853B4L5"/>
<keyword evidence="1" id="KW-0808">Transferase</keyword>
<feature type="domain" description="N-acetyltransferase" evidence="3">
    <location>
        <begin position="1"/>
        <end position="149"/>
    </location>
</feature>
<evidence type="ECO:0000313" key="4">
    <source>
        <dbReference type="EMBL" id="NYI89691.1"/>
    </source>
</evidence>
<dbReference type="Gene3D" id="3.40.630.30">
    <property type="match status" value="1"/>
</dbReference>
<dbReference type="GO" id="GO:0016747">
    <property type="term" value="F:acyltransferase activity, transferring groups other than amino-acyl groups"/>
    <property type="evidence" value="ECO:0007669"/>
    <property type="project" value="InterPro"/>
</dbReference>
<organism evidence="4 5">
    <name type="scientific">Amycolatopsis endophytica</name>
    <dbReference type="NCBI Taxonomy" id="860233"/>
    <lineage>
        <taxon>Bacteria</taxon>
        <taxon>Bacillati</taxon>
        <taxon>Actinomycetota</taxon>
        <taxon>Actinomycetes</taxon>
        <taxon>Pseudonocardiales</taxon>
        <taxon>Pseudonocardiaceae</taxon>
        <taxon>Amycolatopsis</taxon>
    </lineage>
</organism>
<dbReference type="GO" id="GO:0005840">
    <property type="term" value="C:ribosome"/>
    <property type="evidence" value="ECO:0007669"/>
    <property type="project" value="UniProtKB-KW"/>
</dbReference>
<dbReference type="InterPro" id="IPR016181">
    <property type="entry name" value="Acyl_CoA_acyltransferase"/>
</dbReference>
<keyword evidence="4" id="KW-0687">Ribonucleoprotein</keyword>
<keyword evidence="2" id="KW-0012">Acyltransferase</keyword>
<dbReference type="Proteomes" id="UP000549616">
    <property type="component" value="Unassembled WGS sequence"/>
</dbReference>
<dbReference type="PROSITE" id="PS51186">
    <property type="entry name" value="GNAT"/>
    <property type="match status" value="1"/>
</dbReference>
<dbReference type="CDD" id="cd04301">
    <property type="entry name" value="NAT_SF"/>
    <property type="match status" value="1"/>
</dbReference>
<evidence type="ECO:0000313" key="5">
    <source>
        <dbReference type="Proteomes" id="UP000549616"/>
    </source>
</evidence>
<evidence type="ECO:0000256" key="2">
    <source>
        <dbReference type="ARBA" id="ARBA00023315"/>
    </source>
</evidence>
<reference evidence="4 5" key="1">
    <citation type="submission" date="2020-07" db="EMBL/GenBank/DDBJ databases">
        <title>Sequencing the genomes of 1000 actinobacteria strains.</title>
        <authorList>
            <person name="Klenk H.-P."/>
        </authorList>
    </citation>
    <scope>NUCLEOTIDE SEQUENCE [LARGE SCALE GENOMIC DNA]</scope>
    <source>
        <strain evidence="4 5">DSM 104006</strain>
    </source>
</reference>
<name>A0A853B4L5_9PSEU</name>
<protein>
    <submittedName>
        <fullName evidence="4">Ribosomal protein S18 acetylase RimI-like enzyme</fullName>
    </submittedName>
</protein>
<keyword evidence="5" id="KW-1185">Reference proteome</keyword>
<dbReference type="InterPro" id="IPR050832">
    <property type="entry name" value="Bact_Acetyltransf"/>
</dbReference>